<feature type="binding site" evidence="2">
    <location>
        <position position="211"/>
    </location>
    <ligand>
        <name>ATP</name>
        <dbReference type="ChEBI" id="CHEBI:30616"/>
    </ligand>
</feature>
<dbReference type="Gene3D" id="3.30.1330.10">
    <property type="entry name" value="PurM-like, N-terminal domain"/>
    <property type="match status" value="1"/>
</dbReference>
<evidence type="ECO:0000313" key="5">
    <source>
        <dbReference type="EMBL" id="MDO3723259.1"/>
    </source>
</evidence>
<evidence type="ECO:0000256" key="1">
    <source>
        <dbReference type="ARBA" id="ARBA00022977"/>
    </source>
</evidence>
<proteinExistence type="inferred from homology"/>
<feature type="binding site" evidence="2">
    <location>
        <position position="122"/>
    </location>
    <ligand>
        <name>Mg(2+)</name>
        <dbReference type="ChEBI" id="CHEBI:18420"/>
        <label>1</label>
    </ligand>
</feature>
<dbReference type="InterPro" id="IPR036676">
    <property type="entry name" value="PurM-like_C_sf"/>
</dbReference>
<feature type="binding site" evidence="2">
    <location>
        <position position="30"/>
    </location>
    <ligand>
        <name>Mg(2+)</name>
        <dbReference type="ChEBI" id="CHEBI:18420"/>
        <label>3</label>
    </ligand>
</feature>
<dbReference type="PANTHER" id="PTHR30270">
    <property type="entry name" value="THIAMINE-MONOPHOSPHATE KINASE"/>
    <property type="match status" value="1"/>
</dbReference>
<feature type="binding site" evidence="2">
    <location>
        <position position="47"/>
    </location>
    <ligand>
        <name>Mg(2+)</name>
        <dbReference type="ChEBI" id="CHEBI:18420"/>
        <label>2</label>
    </ligand>
</feature>
<dbReference type="CDD" id="cd02194">
    <property type="entry name" value="ThiL"/>
    <property type="match status" value="1"/>
</dbReference>
<comment type="caution">
    <text evidence="5">The sequence shown here is derived from an EMBL/GenBank/DDBJ whole genome shotgun (WGS) entry which is preliminary data.</text>
</comment>
<comment type="similarity">
    <text evidence="2">Belongs to the thiamine-monophosphate kinase family.</text>
</comment>
<dbReference type="InterPro" id="IPR036921">
    <property type="entry name" value="PurM-like_N_sf"/>
</dbReference>
<feature type="binding site" evidence="2">
    <location>
        <position position="54"/>
    </location>
    <ligand>
        <name>substrate</name>
    </ligand>
</feature>
<keyword evidence="6" id="KW-1185">Reference proteome</keyword>
<feature type="binding site" evidence="2">
    <location>
        <position position="45"/>
    </location>
    <ligand>
        <name>Mg(2+)</name>
        <dbReference type="ChEBI" id="CHEBI:18420"/>
        <label>4</label>
    </ligand>
</feature>
<dbReference type="Pfam" id="PF02769">
    <property type="entry name" value="AIRS_C"/>
    <property type="match status" value="1"/>
</dbReference>
<dbReference type="Proteomes" id="UP001168640">
    <property type="component" value="Unassembled WGS sequence"/>
</dbReference>
<dbReference type="Pfam" id="PF00586">
    <property type="entry name" value="AIRS"/>
    <property type="match status" value="1"/>
</dbReference>
<dbReference type="HAMAP" id="MF_02128">
    <property type="entry name" value="TMP_kinase"/>
    <property type="match status" value="1"/>
</dbReference>
<keyword evidence="1 2" id="KW-0784">Thiamine biosynthesis</keyword>
<feature type="binding site" evidence="2">
    <location>
        <position position="209"/>
    </location>
    <ligand>
        <name>Mg(2+)</name>
        <dbReference type="ChEBI" id="CHEBI:18420"/>
        <label>3</label>
    </ligand>
</feature>
<keyword evidence="2" id="KW-0547">Nucleotide-binding</keyword>
<evidence type="ECO:0000259" key="4">
    <source>
        <dbReference type="Pfam" id="PF02769"/>
    </source>
</evidence>
<dbReference type="PIRSF" id="PIRSF005303">
    <property type="entry name" value="Thiam_monoph_kin"/>
    <property type="match status" value="1"/>
</dbReference>
<keyword evidence="2 5" id="KW-0418">Kinase</keyword>
<dbReference type="InterPro" id="IPR010918">
    <property type="entry name" value="PurM-like_C_dom"/>
</dbReference>
<feature type="binding site" evidence="2">
    <location>
        <position position="75"/>
    </location>
    <ligand>
        <name>Mg(2+)</name>
        <dbReference type="ChEBI" id="CHEBI:18420"/>
        <label>2</label>
    </ligand>
</feature>
<protein>
    <recommendedName>
        <fullName evidence="2">Thiamine-monophosphate kinase</fullName>
        <shortName evidence="2">TMP kinase</shortName>
        <shortName evidence="2">Thiamine-phosphate kinase</shortName>
        <ecNumber evidence="2">2.7.4.16</ecNumber>
    </recommendedName>
</protein>
<dbReference type="InterPro" id="IPR006283">
    <property type="entry name" value="ThiL-like"/>
</dbReference>
<dbReference type="InterPro" id="IPR016188">
    <property type="entry name" value="PurM-like_N"/>
</dbReference>
<name>A0ABT8W4V3_9GAMM</name>
<feature type="binding site" evidence="2">
    <location>
        <position position="47"/>
    </location>
    <ligand>
        <name>Mg(2+)</name>
        <dbReference type="ChEBI" id="CHEBI:18420"/>
        <label>1</label>
    </ligand>
</feature>
<accession>A0ABT8W4V3</accession>
<dbReference type="NCBIfam" id="TIGR01379">
    <property type="entry name" value="thiL"/>
    <property type="match status" value="1"/>
</dbReference>
<feature type="binding site" evidence="2">
    <location>
        <position position="259"/>
    </location>
    <ligand>
        <name>substrate</name>
    </ligand>
</feature>
<evidence type="ECO:0000259" key="3">
    <source>
        <dbReference type="Pfam" id="PF00586"/>
    </source>
</evidence>
<feature type="binding site" evidence="2">
    <location>
        <begin position="121"/>
        <end position="122"/>
    </location>
    <ligand>
        <name>ATP</name>
        <dbReference type="ChEBI" id="CHEBI:30616"/>
    </ligand>
</feature>
<gene>
    <name evidence="2 5" type="primary">thiL</name>
    <name evidence="5" type="ORF">QVZ43_16195</name>
</gene>
<dbReference type="EMBL" id="JAUMIS010000003">
    <property type="protein sequence ID" value="MDO3723259.1"/>
    <property type="molecule type" value="Genomic_DNA"/>
</dbReference>
<feature type="binding site" evidence="2">
    <location>
        <position position="30"/>
    </location>
    <ligand>
        <name>Mg(2+)</name>
        <dbReference type="ChEBI" id="CHEBI:18420"/>
        <label>4</label>
    </ligand>
</feature>
<dbReference type="SUPFAM" id="SSF56042">
    <property type="entry name" value="PurM C-terminal domain-like"/>
    <property type="match status" value="1"/>
</dbReference>
<keyword evidence="2" id="KW-0479">Metal-binding</keyword>
<feature type="binding site" evidence="2">
    <location>
        <position position="75"/>
    </location>
    <ligand>
        <name>Mg(2+)</name>
        <dbReference type="ChEBI" id="CHEBI:18420"/>
        <label>3</label>
    </ligand>
</feature>
<feature type="binding site" evidence="2">
    <location>
        <position position="309"/>
    </location>
    <ligand>
        <name>substrate</name>
    </ligand>
</feature>
<dbReference type="Gene3D" id="3.90.650.10">
    <property type="entry name" value="PurM-like C-terminal domain"/>
    <property type="match status" value="1"/>
</dbReference>
<comment type="catalytic activity">
    <reaction evidence="2">
        <text>thiamine phosphate + ATP = thiamine diphosphate + ADP</text>
        <dbReference type="Rhea" id="RHEA:15913"/>
        <dbReference type="ChEBI" id="CHEBI:30616"/>
        <dbReference type="ChEBI" id="CHEBI:37575"/>
        <dbReference type="ChEBI" id="CHEBI:58937"/>
        <dbReference type="ChEBI" id="CHEBI:456216"/>
        <dbReference type="EC" id="2.7.4.16"/>
    </reaction>
</comment>
<feature type="domain" description="PurM-like N-terminal" evidence="3">
    <location>
        <begin position="28"/>
        <end position="138"/>
    </location>
</feature>
<comment type="caution">
    <text evidence="2">Lacks conserved residue(s) required for the propagation of feature annotation.</text>
</comment>
<evidence type="ECO:0000256" key="2">
    <source>
        <dbReference type="HAMAP-Rule" id="MF_02128"/>
    </source>
</evidence>
<sequence length="316" mass="33279">MGEFELIRRFFQPLAGRSASSSLILGPGDDCAIQRVPDGRDLVFSVDTLVEGVHFPKAYPSDKLAWRALAAAASDLAAMGAEPVCFTLALTLPCADESWLSAFSRGLFQAAEEFGLALAGGDTTRGPLVVTLQVHGVVPKGQGLHRNGAKNGDLVCVSGCLGDAGAALEYLAEPDPTQDMQAVLQRYHQPLPRLALGQQLSGVASAAIDISDGLAADLEHILEASGVGASIRAEAIPLSPALVRLTGDQAVDYALRSGDDYELCVTLPPAGWQALPSDIRQQLSVIGSIEPEPGLRIQGWQGTADQHGFDHFRSMS</sequence>
<comment type="miscellaneous">
    <text evidence="2">Reaction mechanism of ThiL seems to utilize a direct, inline transfer of the gamma-phosphate of ATP to TMP rather than a phosphorylated enzyme intermediate.</text>
</comment>
<feature type="binding site" evidence="2">
    <location>
        <position position="75"/>
    </location>
    <ligand>
        <name>Mg(2+)</name>
        <dbReference type="ChEBI" id="CHEBI:18420"/>
        <label>4</label>
    </ligand>
</feature>
<evidence type="ECO:0000313" key="6">
    <source>
        <dbReference type="Proteomes" id="UP001168640"/>
    </source>
</evidence>
<feature type="domain" description="PurM-like C-terminal" evidence="4">
    <location>
        <begin position="192"/>
        <end position="297"/>
    </location>
</feature>
<dbReference type="EC" id="2.7.4.16" evidence="2"/>
<feature type="binding site" evidence="2">
    <location>
        <position position="146"/>
    </location>
    <ligand>
        <name>ATP</name>
        <dbReference type="ChEBI" id="CHEBI:30616"/>
    </ligand>
</feature>
<dbReference type="SUPFAM" id="SSF55326">
    <property type="entry name" value="PurM N-terminal domain-like"/>
    <property type="match status" value="1"/>
</dbReference>
<dbReference type="RefSeq" id="WP_302910746.1">
    <property type="nucleotide sequence ID" value="NZ_JAUMIS010000003.1"/>
</dbReference>
<comment type="function">
    <text evidence="2">Catalyzes the ATP-dependent phosphorylation of thiamine-monophosphate (TMP) to form thiamine-pyrophosphate (TPP), the active form of vitamin B1.</text>
</comment>
<organism evidence="5 6">
    <name type="scientific">Marinobacter suaedae</name>
    <dbReference type="NCBI Taxonomy" id="3057675"/>
    <lineage>
        <taxon>Bacteria</taxon>
        <taxon>Pseudomonadati</taxon>
        <taxon>Pseudomonadota</taxon>
        <taxon>Gammaproteobacteria</taxon>
        <taxon>Pseudomonadales</taxon>
        <taxon>Marinobacteraceae</taxon>
        <taxon>Marinobacter</taxon>
    </lineage>
</organism>
<reference evidence="5" key="1">
    <citation type="submission" date="2023-07" db="EMBL/GenBank/DDBJ databases">
        <title>Marinobacter sp. chi1 genome sequencing and assembly.</title>
        <authorList>
            <person name="Park S."/>
        </authorList>
    </citation>
    <scope>NUCLEOTIDE SEQUENCE</scope>
    <source>
        <strain evidence="5">Chi1</strain>
    </source>
</reference>
<keyword evidence="2" id="KW-0067">ATP-binding</keyword>
<keyword evidence="2 5" id="KW-0808">Transferase</keyword>
<dbReference type="GO" id="GO:0009030">
    <property type="term" value="F:thiamine-phosphate kinase activity"/>
    <property type="evidence" value="ECO:0007669"/>
    <property type="project" value="UniProtKB-EC"/>
</dbReference>
<dbReference type="PANTHER" id="PTHR30270:SF0">
    <property type="entry name" value="THIAMINE-MONOPHOSPHATE KINASE"/>
    <property type="match status" value="1"/>
</dbReference>
<feature type="binding site" evidence="2">
    <location>
        <position position="212"/>
    </location>
    <ligand>
        <name>Mg(2+)</name>
        <dbReference type="ChEBI" id="CHEBI:18420"/>
        <label>5</label>
    </ligand>
</feature>
<comment type="pathway">
    <text evidence="2">Cofactor biosynthesis; thiamine diphosphate biosynthesis; thiamine diphosphate from thiamine phosphate: step 1/1.</text>
</comment>
<keyword evidence="2" id="KW-0460">Magnesium</keyword>